<evidence type="ECO:0000313" key="3">
    <source>
        <dbReference type="Proteomes" id="UP000677054"/>
    </source>
</evidence>
<accession>A0A7R8XCR8</accession>
<gene>
    <name evidence="2" type="ORF">DSTB1V02_LOCUS7125</name>
</gene>
<evidence type="ECO:0000313" key="2">
    <source>
        <dbReference type="EMBL" id="CAD7247291.1"/>
    </source>
</evidence>
<dbReference type="Proteomes" id="UP000677054">
    <property type="component" value="Unassembled WGS sequence"/>
</dbReference>
<protein>
    <submittedName>
        <fullName evidence="2">Uncharacterized protein</fullName>
    </submittedName>
</protein>
<organism evidence="2">
    <name type="scientific">Darwinula stevensoni</name>
    <dbReference type="NCBI Taxonomy" id="69355"/>
    <lineage>
        <taxon>Eukaryota</taxon>
        <taxon>Metazoa</taxon>
        <taxon>Ecdysozoa</taxon>
        <taxon>Arthropoda</taxon>
        <taxon>Crustacea</taxon>
        <taxon>Oligostraca</taxon>
        <taxon>Ostracoda</taxon>
        <taxon>Podocopa</taxon>
        <taxon>Podocopida</taxon>
        <taxon>Darwinulocopina</taxon>
        <taxon>Darwinuloidea</taxon>
        <taxon>Darwinulidae</taxon>
        <taxon>Darwinula</taxon>
    </lineage>
</organism>
<reference evidence="2" key="1">
    <citation type="submission" date="2020-11" db="EMBL/GenBank/DDBJ databases">
        <authorList>
            <person name="Tran Van P."/>
        </authorList>
    </citation>
    <scope>NUCLEOTIDE SEQUENCE</scope>
</reference>
<proteinExistence type="predicted"/>
<evidence type="ECO:0000256" key="1">
    <source>
        <dbReference type="SAM" id="MobiDB-lite"/>
    </source>
</evidence>
<dbReference type="EMBL" id="CAJPEV010001406">
    <property type="protein sequence ID" value="CAG0892469.1"/>
    <property type="molecule type" value="Genomic_DNA"/>
</dbReference>
<dbReference type="EMBL" id="LR900923">
    <property type="protein sequence ID" value="CAD7247291.1"/>
    <property type="molecule type" value="Genomic_DNA"/>
</dbReference>
<sequence>MQKSQIPGMRNHNPHTTKSEGQWAVVNNQEMLQHNFSLKKVFGSPNQSRSWRCHAVATSRPQGHVNI</sequence>
<feature type="region of interest" description="Disordered" evidence="1">
    <location>
        <begin position="1"/>
        <end position="21"/>
    </location>
</feature>
<name>A0A7R8XCR8_9CRUS</name>
<keyword evidence="3" id="KW-1185">Reference proteome</keyword>
<dbReference type="AlphaFoldDB" id="A0A7R8XCR8"/>